<evidence type="ECO:0000313" key="1">
    <source>
        <dbReference type="EMBL" id="EOH72768.1"/>
    </source>
</evidence>
<dbReference type="Proteomes" id="UP000014148">
    <property type="component" value="Unassembled WGS sequence"/>
</dbReference>
<evidence type="ECO:0000313" key="3">
    <source>
        <dbReference type="Proteomes" id="UP000013783"/>
    </source>
</evidence>
<accession>R2NP32</accession>
<dbReference type="EMBL" id="ASWA01000002">
    <property type="protein sequence ID" value="EOT69701.1"/>
    <property type="molecule type" value="Genomic_DNA"/>
</dbReference>
<dbReference type="Proteomes" id="UP000013783">
    <property type="component" value="Unassembled WGS sequence"/>
</dbReference>
<keyword evidence="4" id="KW-1185">Reference proteome</keyword>
<dbReference type="STRING" id="71451.RV07_GL003357"/>
<name>R2NP32_9ENTE</name>
<evidence type="ECO:0000313" key="4">
    <source>
        <dbReference type="Proteomes" id="UP000014148"/>
    </source>
</evidence>
<evidence type="ECO:0000313" key="2">
    <source>
        <dbReference type="EMBL" id="EOT69701.1"/>
    </source>
</evidence>
<dbReference type="PATRIC" id="fig|1158601.3.peg.3722"/>
<reference evidence="1 3" key="1">
    <citation type="submission" date="2013-02" db="EMBL/GenBank/DDBJ databases">
        <title>The Genome Sequence of Enterococcus malodoratus ATCC_43197.</title>
        <authorList>
            <consortium name="The Broad Institute Genome Sequencing Platform"/>
            <consortium name="The Broad Institute Genome Sequencing Center for Infectious Disease"/>
            <person name="Earl A.M."/>
            <person name="Gilmore M.S."/>
            <person name="Lebreton F."/>
            <person name="Walker B."/>
            <person name="Young S.K."/>
            <person name="Zeng Q."/>
            <person name="Gargeya S."/>
            <person name="Fitzgerald M."/>
            <person name="Haas B."/>
            <person name="Abouelleil A."/>
            <person name="Alvarado L."/>
            <person name="Arachchi H.M."/>
            <person name="Berlin A.M."/>
            <person name="Chapman S.B."/>
            <person name="Dewar J."/>
            <person name="Goldberg J."/>
            <person name="Griggs A."/>
            <person name="Gujja S."/>
            <person name="Hansen M."/>
            <person name="Howarth C."/>
            <person name="Imamovic A."/>
            <person name="Larimer J."/>
            <person name="McCowan C."/>
            <person name="Murphy C."/>
            <person name="Neiman D."/>
            <person name="Pearson M."/>
            <person name="Priest M."/>
            <person name="Roberts A."/>
            <person name="Saif S."/>
            <person name="Shea T."/>
            <person name="Sisk P."/>
            <person name="Sykes S."/>
            <person name="Wortman J."/>
            <person name="Nusbaum C."/>
            <person name="Birren B."/>
        </authorList>
    </citation>
    <scope>NUCLEOTIDE SEQUENCE [LARGE SCALE GENOMIC DNA]</scope>
    <source>
        <strain evidence="1 3">ATCC 43197</strain>
    </source>
</reference>
<reference evidence="2 4" key="2">
    <citation type="submission" date="2013-03" db="EMBL/GenBank/DDBJ databases">
        <title>The Genome Sequence of Enterococcus malodoratus ATCC_43197 (PacBio/Illumina hybrid assembly).</title>
        <authorList>
            <consortium name="The Broad Institute Genomics Platform"/>
            <consortium name="The Broad Institute Genome Sequencing Center for Infectious Disease"/>
            <person name="Earl A."/>
            <person name="Russ C."/>
            <person name="Gilmore M."/>
            <person name="Surin D."/>
            <person name="Walker B."/>
            <person name="Young S."/>
            <person name="Zeng Q."/>
            <person name="Gargeya S."/>
            <person name="Fitzgerald M."/>
            <person name="Haas B."/>
            <person name="Abouelleil A."/>
            <person name="Allen A.W."/>
            <person name="Alvarado L."/>
            <person name="Arachchi H.M."/>
            <person name="Berlin A.M."/>
            <person name="Chapman S.B."/>
            <person name="Gainer-Dewar J."/>
            <person name="Goldberg J."/>
            <person name="Griggs A."/>
            <person name="Gujja S."/>
            <person name="Hansen M."/>
            <person name="Howarth C."/>
            <person name="Imamovic A."/>
            <person name="Ireland A."/>
            <person name="Larimer J."/>
            <person name="McCowan C."/>
            <person name="Murphy C."/>
            <person name="Pearson M."/>
            <person name="Poon T.W."/>
            <person name="Priest M."/>
            <person name="Roberts A."/>
            <person name="Saif S."/>
            <person name="Shea T."/>
            <person name="Sisk P."/>
            <person name="Sykes S."/>
            <person name="Wortman J."/>
            <person name="Nusbaum C."/>
            <person name="Birren B."/>
        </authorList>
    </citation>
    <scope>NUCLEOTIDE SEQUENCE [LARGE SCALE GENOMIC DNA]</scope>
    <source>
        <strain evidence="2 4">ATCC 43197</strain>
    </source>
</reference>
<sequence>MFNYDDFAVYIVKMQKALMRQGQDRQEAFNNALAVWSFASLIKNQKGQSDGEN</sequence>
<gene>
    <name evidence="2" type="ORF">I585_01168</name>
    <name evidence="1" type="ORF">UAI_03753</name>
</gene>
<dbReference type="AlphaFoldDB" id="R2NP32"/>
<protein>
    <submittedName>
        <fullName evidence="1">Uncharacterized protein</fullName>
    </submittedName>
</protein>
<organism evidence="1 3">
    <name type="scientific">Enterococcus malodoratus ATCC 43197</name>
    <dbReference type="NCBI Taxonomy" id="1158601"/>
    <lineage>
        <taxon>Bacteria</taxon>
        <taxon>Bacillati</taxon>
        <taxon>Bacillota</taxon>
        <taxon>Bacilli</taxon>
        <taxon>Lactobacillales</taxon>
        <taxon>Enterococcaceae</taxon>
        <taxon>Enterococcus</taxon>
    </lineage>
</organism>
<proteinExistence type="predicted"/>
<dbReference type="EMBL" id="AJAK01000029">
    <property type="protein sequence ID" value="EOH72768.1"/>
    <property type="molecule type" value="Genomic_DNA"/>
</dbReference>
<dbReference type="RefSeq" id="WP_010742529.1">
    <property type="nucleotide sequence ID" value="NZ_KB946252.1"/>
</dbReference>
<comment type="caution">
    <text evidence="1">The sequence shown here is derived from an EMBL/GenBank/DDBJ whole genome shotgun (WGS) entry which is preliminary data.</text>
</comment>